<organism evidence="1 2">
    <name type="scientific">[Clostridium] leptum DSM 753</name>
    <dbReference type="NCBI Taxonomy" id="428125"/>
    <lineage>
        <taxon>Bacteria</taxon>
        <taxon>Bacillati</taxon>
        <taxon>Bacillota</taxon>
        <taxon>Clostridia</taxon>
        <taxon>Eubacteriales</taxon>
        <taxon>Oscillospiraceae</taxon>
        <taxon>Oscillospiraceae incertae sedis</taxon>
    </lineage>
</organism>
<reference evidence="1 2" key="2">
    <citation type="submission" date="2007-08" db="EMBL/GenBank/DDBJ databases">
        <authorList>
            <person name="Fulton L."/>
            <person name="Clifton S."/>
            <person name="Fulton B."/>
            <person name="Xu J."/>
            <person name="Minx P."/>
            <person name="Pepin K.H."/>
            <person name="Johnson M."/>
            <person name="Thiruvilangam P."/>
            <person name="Bhonagiri V."/>
            <person name="Nash W.E."/>
            <person name="Wang C."/>
            <person name="Mardis E.R."/>
            <person name="Wilson R.K."/>
        </authorList>
    </citation>
    <scope>NUCLEOTIDE SEQUENCE [LARGE SCALE GENOMIC DNA]</scope>
    <source>
        <strain evidence="1 2">DSM 753</strain>
    </source>
</reference>
<reference evidence="1 2" key="1">
    <citation type="submission" date="2007-08" db="EMBL/GenBank/DDBJ databases">
        <title>Draft genome sequence of Clostridium leptum (DSM 753).</title>
        <authorList>
            <person name="Sudarsanam P."/>
            <person name="Ley R."/>
            <person name="Guruge J."/>
            <person name="Turnbaugh P.J."/>
            <person name="Mahowald M."/>
            <person name="Liep D."/>
            <person name="Gordon J."/>
        </authorList>
    </citation>
    <scope>NUCLEOTIDE SEQUENCE [LARGE SCALE GENOMIC DNA]</scope>
    <source>
        <strain evidence="1 2">DSM 753</strain>
    </source>
</reference>
<evidence type="ECO:0000313" key="1">
    <source>
        <dbReference type="EMBL" id="EDO60872.1"/>
    </source>
</evidence>
<accession>A7VV72</accession>
<sequence length="37" mass="4246">MAFFCQNQIAFREFMVIDYPCKDRLSTAASLEAGRSQ</sequence>
<dbReference type="AlphaFoldDB" id="A7VV72"/>
<proteinExistence type="predicted"/>
<dbReference type="Proteomes" id="UP000003490">
    <property type="component" value="Unassembled WGS sequence"/>
</dbReference>
<evidence type="ECO:0000313" key="2">
    <source>
        <dbReference type="Proteomes" id="UP000003490"/>
    </source>
</evidence>
<protein>
    <submittedName>
        <fullName evidence="1">Uncharacterized protein</fullName>
    </submittedName>
</protein>
<dbReference type="HOGENOM" id="CLU_3342286_0_0_9"/>
<gene>
    <name evidence="1" type="ORF">CLOLEP_02477</name>
</gene>
<dbReference type="EMBL" id="ABCB02000019">
    <property type="protein sequence ID" value="EDO60872.1"/>
    <property type="molecule type" value="Genomic_DNA"/>
</dbReference>
<name>A7VV72_9FIRM</name>
<comment type="caution">
    <text evidence="1">The sequence shown here is derived from an EMBL/GenBank/DDBJ whole genome shotgun (WGS) entry which is preliminary data.</text>
</comment>